<feature type="compositionally biased region" description="Basic residues" evidence="1">
    <location>
        <begin position="87"/>
        <end position="100"/>
    </location>
</feature>
<feature type="compositionally biased region" description="Polar residues" evidence="1">
    <location>
        <begin position="31"/>
        <end position="42"/>
    </location>
</feature>
<keyword evidence="2" id="KW-1185">Reference proteome</keyword>
<dbReference type="OrthoDB" id="5948335at2759"/>
<feature type="region of interest" description="Disordered" evidence="1">
    <location>
        <begin position="1206"/>
        <end position="1293"/>
    </location>
</feature>
<feature type="compositionally biased region" description="Gly residues" evidence="1">
    <location>
        <begin position="55"/>
        <end position="71"/>
    </location>
</feature>
<reference evidence="3" key="1">
    <citation type="submission" date="2025-08" db="UniProtKB">
        <authorList>
            <consortium name="RefSeq"/>
        </authorList>
    </citation>
    <scope>IDENTIFICATION</scope>
    <source>
        <tissue evidence="3">Whole organism</tissue>
    </source>
</reference>
<feature type="compositionally biased region" description="Low complexity" evidence="1">
    <location>
        <begin position="986"/>
        <end position="1003"/>
    </location>
</feature>
<feature type="region of interest" description="Disordered" evidence="1">
    <location>
        <begin position="16"/>
        <end position="102"/>
    </location>
</feature>
<name>A0A9C6X5Z0_FRAOC</name>
<proteinExistence type="predicted"/>
<feature type="compositionally biased region" description="Basic residues" evidence="1">
    <location>
        <begin position="1276"/>
        <end position="1287"/>
    </location>
</feature>
<accession>A0A9C6X5Z0</accession>
<feature type="region of interest" description="Disordered" evidence="1">
    <location>
        <begin position="754"/>
        <end position="806"/>
    </location>
</feature>
<feature type="region of interest" description="Disordered" evidence="1">
    <location>
        <begin position="968"/>
        <end position="1004"/>
    </location>
</feature>
<evidence type="ECO:0000313" key="3">
    <source>
        <dbReference type="RefSeq" id="XP_052129760.1"/>
    </source>
</evidence>
<evidence type="ECO:0000313" key="2">
    <source>
        <dbReference type="Proteomes" id="UP000504606"/>
    </source>
</evidence>
<dbReference type="Proteomes" id="UP000504606">
    <property type="component" value="Unplaced"/>
</dbReference>
<feature type="region of interest" description="Disordered" evidence="1">
    <location>
        <begin position="268"/>
        <end position="300"/>
    </location>
</feature>
<dbReference type="RefSeq" id="XP_052129760.1">
    <property type="nucleotide sequence ID" value="XM_052273800.1"/>
</dbReference>
<gene>
    <name evidence="3" type="primary">LOC113218081</name>
</gene>
<protein>
    <submittedName>
        <fullName evidence="3">Uncharacterized protein LOC113218081 isoform X1</fullName>
    </submittedName>
</protein>
<organism evidence="2 3">
    <name type="scientific">Frankliniella occidentalis</name>
    <name type="common">Western flower thrips</name>
    <name type="synonym">Euthrips occidentalis</name>
    <dbReference type="NCBI Taxonomy" id="133901"/>
    <lineage>
        <taxon>Eukaryota</taxon>
        <taxon>Metazoa</taxon>
        <taxon>Ecdysozoa</taxon>
        <taxon>Arthropoda</taxon>
        <taxon>Hexapoda</taxon>
        <taxon>Insecta</taxon>
        <taxon>Pterygota</taxon>
        <taxon>Neoptera</taxon>
        <taxon>Paraneoptera</taxon>
        <taxon>Thysanoptera</taxon>
        <taxon>Terebrantia</taxon>
        <taxon>Thripoidea</taxon>
        <taxon>Thripidae</taxon>
        <taxon>Frankliniella</taxon>
    </lineage>
</organism>
<feature type="region of interest" description="Disordered" evidence="1">
    <location>
        <begin position="625"/>
        <end position="655"/>
    </location>
</feature>
<feature type="compositionally biased region" description="Low complexity" evidence="1">
    <location>
        <begin position="767"/>
        <end position="776"/>
    </location>
</feature>
<evidence type="ECO:0000256" key="1">
    <source>
        <dbReference type="SAM" id="MobiDB-lite"/>
    </source>
</evidence>
<feature type="region of interest" description="Disordered" evidence="1">
    <location>
        <begin position="1105"/>
        <end position="1130"/>
    </location>
</feature>
<dbReference type="GeneID" id="113218081"/>
<sequence length="1293" mass="137976">MARYVLKLPPLPQMGYYQDAQPTSHPFHHSVQPSPQIRSTSLGPPGSRPKASLAMGGGAGRGGGCAGGGPGSSDEDTGGGCFEGLRVRRGPRGRRARGAKGTHSLTLEHDAIKFTAPQLARADAVLADIIRDDLPLQGDVAPGVEAVCERLVQRLLCAVGAADPRFSSKYLVCLDRRTSGESEGLTLEYLVRLDALSTPALYPGDPAAPCRVLEGAAQEAVPQGYARLRISPSGMEQWAEFLSPNGFIRRDKVQERFVELLAAAAAPVSSPAARPSKPPVGGVPLPTPAPRGPRGPHSPLQVDESRLCGAPGKVVDAAVLADLLSLPADGQLFLASGTDRYPDPRDARIAIVEGSPWVRLRLGLTRDVLVKLVLGVGVDRWPRGSDLPARVPLTHPDCLLYQHVATTGCFLVASGPPPLLRCDDRPCTWQVWAPGAEAGLLRHFGPRSAVSRALRGLGAVRRALALRAVSRHALRSLLLWRLEDGGLDEGDADQHMGRWLPASAPLHVIAVLDRLVCVLRGASERSYLFPSLHLLTASARQGAPLSEDALLGDAAALAAFLRRLHVDCSAAAIPQSLGHGGAHGEPRRGSQESWTFWPGEDAAAGDSWTRLEEVLLPAWNGAVKDSAPPAATRSRRLGFRVPSGGSGPAGPAAETAHFTPRQLQYIGALLRGLLLCRAMRIEGPSTHSWFPGTMRRHPFATLSSASSTGTLRSNSSDGSDPKKVPSDAAVTPDAEDVACLVAVVLEQARTHALARRGSLGDARSRSGRSPSASGDSPQRRRRRASSGSAASGGGEHARGRGRANRARADSVFRRRYNAAVDLLLEAIRSDPGVVLPADDAALVGCVLRWLLASADRAPRALAAPLRRYLRALAQAAHRTAGLHSLWAAARERGRDELAALAALCRLVDQGRAQPMHGVVEAADKGWEWARWLLRLSGRLPGGVHAVLAPAPGRVLRFSLPCDSLPARWQNRPGGAGADDDLRQSRSRSGSCGRTSKGSSTSSTMTPAVARVYRAALAIGPRSPSGSEAEEDETWEPLHGRLRQASPLSSLLMQRHRQGLHRAIGDLLPALLAMHKFSLVQEAAWTLPEPHRTEALDGVARIARKSRRRSAARSRITPTSTLRRDGQGSANMEAEAEVYRVTDEHALGAGTALDAESPEDNESLTEADRHLEQELRRMKMAESLIGTCRAARVPSHLGVELASMFDDQPGSGVGLRSGSRTDLEAPVHPTSLSTSYPPQADGQYGFLEQTHDRQLRLGPPPGHPGYPTQIPSQKVRSPAKKSDSHKKREALTKL</sequence>
<feature type="region of interest" description="Disordered" evidence="1">
    <location>
        <begin position="575"/>
        <end position="596"/>
    </location>
</feature>
<feature type="region of interest" description="Disordered" evidence="1">
    <location>
        <begin position="702"/>
        <end position="731"/>
    </location>
</feature>
<feature type="compositionally biased region" description="Low complexity" evidence="1">
    <location>
        <begin position="702"/>
        <end position="716"/>
    </location>
</feature>
<dbReference type="KEGG" id="foc:113218081"/>